<dbReference type="InterPro" id="IPR000182">
    <property type="entry name" value="GNAT_dom"/>
</dbReference>
<proteinExistence type="predicted"/>
<accession>A0ABP9EQ85</accession>
<evidence type="ECO:0000313" key="3">
    <source>
        <dbReference type="EMBL" id="GAA4884062.1"/>
    </source>
</evidence>
<name>A0ABP9EQ85_9FLAO</name>
<reference evidence="4" key="1">
    <citation type="journal article" date="2019" name="Int. J. Syst. Evol. Microbiol.">
        <title>The Global Catalogue of Microorganisms (GCM) 10K type strain sequencing project: providing services to taxonomists for standard genome sequencing and annotation.</title>
        <authorList>
            <consortium name="The Broad Institute Genomics Platform"/>
            <consortium name="The Broad Institute Genome Sequencing Center for Infectious Disease"/>
            <person name="Wu L."/>
            <person name="Ma J."/>
        </authorList>
    </citation>
    <scope>NUCLEOTIDE SEQUENCE [LARGE SCALE GENOMIC DNA]</scope>
    <source>
        <strain evidence="4">JCM 18274</strain>
    </source>
</reference>
<evidence type="ECO:0000259" key="2">
    <source>
        <dbReference type="PROSITE" id="PS51186"/>
    </source>
</evidence>
<dbReference type="EMBL" id="BAABJH010000001">
    <property type="protein sequence ID" value="GAA4884062.1"/>
    <property type="molecule type" value="Genomic_DNA"/>
</dbReference>
<dbReference type="InterPro" id="IPR050769">
    <property type="entry name" value="NAT_camello-type"/>
</dbReference>
<dbReference type="PANTHER" id="PTHR13947">
    <property type="entry name" value="GNAT FAMILY N-ACETYLTRANSFERASE"/>
    <property type="match status" value="1"/>
</dbReference>
<organism evidence="3 4">
    <name type="scientific">Flaviramulus aquimarinus</name>
    <dbReference type="NCBI Taxonomy" id="1170456"/>
    <lineage>
        <taxon>Bacteria</taxon>
        <taxon>Pseudomonadati</taxon>
        <taxon>Bacteroidota</taxon>
        <taxon>Flavobacteriia</taxon>
        <taxon>Flavobacteriales</taxon>
        <taxon>Flavobacteriaceae</taxon>
        <taxon>Flaviramulus</taxon>
    </lineage>
</organism>
<protein>
    <recommendedName>
        <fullName evidence="2">N-acetyltransferase domain-containing protein</fullName>
    </recommendedName>
</protein>
<dbReference type="Gene3D" id="3.40.630.30">
    <property type="match status" value="1"/>
</dbReference>
<evidence type="ECO:0000256" key="1">
    <source>
        <dbReference type="ARBA" id="ARBA00022679"/>
    </source>
</evidence>
<dbReference type="SUPFAM" id="SSF55729">
    <property type="entry name" value="Acyl-CoA N-acyltransferases (Nat)"/>
    <property type="match status" value="1"/>
</dbReference>
<dbReference type="InterPro" id="IPR016181">
    <property type="entry name" value="Acyl_CoA_acyltransferase"/>
</dbReference>
<keyword evidence="1" id="KW-0808">Transferase</keyword>
<comment type="caution">
    <text evidence="3">The sequence shown here is derived from an EMBL/GenBank/DDBJ whole genome shotgun (WGS) entry which is preliminary data.</text>
</comment>
<feature type="domain" description="N-acetyltransferase" evidence="2">
    <location>
        <begin position="12"/>
        <end position="160"/>
    </location>
</feature>
<dbReference type="PANTHER" id="PTHR13947:SF37">
    <property type="entry name" value="LD18367P"/>
    <property type="match status" value="1"/>
</dbReference>
<dbReference type="RefSeq" id="WP_345272182.1">
    <property type="nucleotide sequence ID" value="NZ_BAABJH010000001.1"/>
</dbReference>
<dbReference type="CDD" id="cd04301">
    <property type="entry name" value="NAT_SF"/>
    <property type="match status" value="1"/>
</dbReference>
<evidence type="ECO:0000313" key="4">
    <source>
        <dbReference type="Proteomes" id="UP001500433"/>
    </source>
</evidence>
<sequence length="165" mass="19080">MERIKNNQIKIVTYQNFHQSDIDQMIKEIALEFNQPISSKPTKSTPLIPNNYWVAINNNEVIGTIGVVKIKKEFAILKKMFLKKSFRGKIFGVSNSLLQTSFNWCIKNGIEQIYLGTMDQFIGAHKFYLKNGFQRISKNNLPDGFLSNPMDNVFFQRKLDGLKAR</sequence>
<dbReference type="Pfam" id="PF13508">
    <property type="entry name" value="Acetyltransf_7"/>
    <property type="match status" value="1"/>
</dbReference>
<dbReference type="Proteomes" id="UP001500433">
    <property type="component" value="Unassembled WGS sequence"/>
</dbReference>
<dbReference type="PROSITE" id="PS51186">
    <property type="entry name" value="GNAT"/>
    <property type="match status" value="1"/>
</dbReference>
<keyword evidence="4" id="KW-1185">Reference proteome</keyword>
<gene>
    <name evidence="3" type="ORF">GCM10023311_02990</name>
</gene>